<proteinExistence type="predicted"/>
<dbReference type="RefSeq" id="WP_058951013.1">
    <property type="nucleotide sequence ID" value="NZ_BBXV01000043.1"/>
</dbReference>
<keyword evidence="2" id="KW-0812">Transmembrane</keyword>
<feature type="compositionally biased region" description="Polar residues" evidence="1">
    <location>
        <begin position="34"/>
        <end position="58"/>
    </location>
</feature>
<gene>
    <name evidence="3" type="ORF">OPHB3_3284</name>
</gene>
<keyword evidence="2" id="KW-0472">Membrane</keyword>
<feature type="compositionally biased region" description="Polar residues" evidence="1">
    <location>
        <begin position="95"/>
        <end position="111"/>
    </location>
</feature>
<reference evidence="4" key="1">
    <citation type="submission" date="2015-07" db="EMBL/GenBank/DDBJ databases">
        <title>Draft Genome Sequence of Oceanobacillus picturae Heshi-B3 that Was Isolated from Fermented Rice Bran with Aging Salted Mackerel, Which Was Named Heshiko as Traditional Fermented Seafood in Japan.</title>
        <authorList>
            <person name="Akuzawa S."/>
            <person name="Nakagawa J."/>
            <person name="Kanekatsu T."/>
            <person name="Kanesaki Y."/>
            <person name="Suzuki T."/>
        </authorList>
    </citation>
    <scope>NUCLEOTIDE SEQUENCE [LARGE SCALE GENOMIC DNA]</scope>
    <source>
        <strain evidence="4">Heshi-B3</strain>
    </source>
</reference>
<feature type="transmembrane region" description="Helical" evidence="2">
    <location>
        <begin position="12"/>
        <end position="29"/>
    </location>
</feature>
<reference evidence="3 4" key="2">
    <citation type="journal article" date="2016" name="Genome Announc.">
        <title>Draft Genome Sequence of Oceanobacillus picturae Heshi-B3, Isolated from Fermented Rice Bran in a Traditional Japanese Seafood Dish.</title>
        <authorList>
            <person name="Akuzawa S."/>
            <person name="Nagaoka J."/>
            <person name="Kanekatsu M."/>
            <person name="Kanesaki Y."/>
            <person name="Suzuki T."/>
        </authorList>
    </citation>
    <scope>NUCLEOTIDE SEQUENCE [LARGE SCALE GENOMIC DNA]</scope>
    <source>
        <strain evidence="3 4">Heshi-B3</strain>
    </source>
</reference>
<feature type="compositionally biased region" description="Basic and acidic residues" evidence="1">
    <location>
        <begin position="113"/>
        <end position="124"/>
    </location>
</feature>
<dbReference type="Proteomes" id="UP000052946">
    <property type="component" value="Unassembled WGS sequence"/>
</dbReference>
<evidence type="ECO:0000313" key="3">
    <source>
        <dbReference type="EMBL" id="GAQ19317.1"/>
    </source>
</evidence>
<dbReference type="OrthoDB" id="2692154at2"/>
<accession>A0A0U9H9D1</accession>
<protein>
    <submittedName>
        <fullName evidence="3">Uncharacterized protein</fullName>
    </submittedName>
</protein>
<evidence type="ECO:0000256" key="2">
    <source>
        <dbReference type="SAM" id="Phobius"/>
    </source>
</evidence>
<sequence length="172" mass="19158">MDAISNLMEAIFGNIFIIIAIVAGIIGFFKNGSENKGEQQSPNQPRPTSTPSGRTNMPSQRTSTTSTNSQQSRVDTSSVEEKHQSQLDQLADRYATTTRSAKSIPDNLQRNSSLREGKEKKEELLSTKQKKFKKRFDRNLTKQGVANGVIMAEILGPPRAKKPYRSVTSERK</sequence>
<dbReference type="EMBL" id="BBXV01000043">
    <property type="protein sequence ID" value="GAQ19317.1"/>
    <property type="molecule type" value="Genomic_DNA"/>
</dbReference>
<evidence type="ECO:0000313" key="4">
    <source>
        <dbReference type="Proteomes" id="UP000052946"/>
    </source>
</evidence>
<keyword evidence="2" id="KW-1133">Transmembrane helix</keyword>
<evidence type="ECO:0000256" key="1">
    <source>
        <dbReference type="SAM" id="MobiDB-lite"/>
    </source>
</evidence>
<dbReference type="AlphaFoldDB" id="A0A0U9H9D1"/>
<name>A0A0U9H9D1_9BACI</name>
<feature type="region of interest" description="Disordered" evidence="1">
    <location>
        <begin position="34"/>
        <end position="124"/>
    </location>
</feature>
<organism evidence="3 4">
    <name type="scientific">Oceanobacillus picturae</name>
    <dbReference type="NCBI Taxonomy" id="171693"/>
    <lineage>
        <taxon>Bacteria</taxon>
        <taxon>Bacillati</taxon>
        <taxon>Bacillota</taxon>
        <taxon>Bacilli</taxon>
        <taxon>Bacillales</taxon>
        <taxon>Bacillaceae</taxon>
        <taxon>Oceanobacillus</taxon>
    </lineage>
</organism>
<comment type="caution">
    <text evidence="3">The sequence shown here is derived from an EMBL/GenBank/DDBJ whole genome shotgun (WGS) entry which is preliminary data.</text>
</comment>
<feature type="compositionally biased region" description="Low complexity" evidence="1">
    <location>
        <begin position="59"/>
        <end position="73"/>
    </location>
</feature>